<accession>A0A1I8FS57</accession>
<evidence type="ECO:0000313" key="1">
    <source>
        <dbReference type="Proteomes" id="UP000095280"/>
    </source>
</evidence>
<keyword evidence="1" id="KW-1185">Reference proteome</keyword>
<protein>
    <submittedName>
        <fullName evidence="2">Neur_chan_LBD domain-containing protein</fullName>
    </submittedName>
</protein>
<dbReference type="Gene3D" id="3.40.30.10">
    <property type="entry name" value="Glutaredoxin"/>
    <property type="match status" value="1"/>
</dbReference>
<sequence length="47" mass="5294">MMQCDLPRLAKHYSVPLVMNDRVVEIMFNTGTLSTMRFLTCSAAETA</sequence>
<reference evidence="2" key="1">
    <citation type="submission" date="2016-11" db="UniProtKB">
        <authorList>
            <consortium name="WormBaseParasite"/>
        </authorList>
    </citation>
    <scope>IDENTIFICATION</scope>
</reference>
<organism evidence="1 2">
    <name type="scientific">Macrostomum lignano</name>
    <dbReference type="NCBI Taxonomy" id="282301"/>
    <lineage>
        <taxon>Eukaryota</taxon>
        <taxon>Metazoa</taxon>
        <taxon>Spiralia</taxon>
        <taxon>Lophotrochozoa</taxon>
        <taxon>Platyhelminthes</taxon>
        <taxon>Rhabditophora</taxon>
        <taxon>Macrostomorpha</taxon>
        <taxon>Macrostomida</taxon>
        <taxon>Macrostomidae</taxon>
        <taxon>Macrostomum</taxon>
    </lineage>
</organism>
<dbReference type="WBParaSite" id="maker-unitig_5028-snap-gene-0.2-mRNA-1">
    <property type="protein sequence ID" value="maker-unitig_5028-snap-gene-0.2-mRNA-1"/>
    <property type="gene ID" value="maker-unitig_5028-snap-gene-0.2"/>
</dbReference>
<proteinExistence type="predicted"/>
<evidence type="ECO:0000313" key="2">
    <source>
        <dbReference type="WBParaSite" id="maker-unitig_5028-snap-gene-0.2-mRNA-1"/>
    </source>
</evidence>
<dbReference type="Proteomes" id="UP000095280">
    <property type="component" value="Unplaced"/>
</dbReference>
<dbReference type="AlphaFoldDB" id="A0A1I8FS57"/>
<name>A0A1I8FS57_9PLAT</name>